<dbReference type="RefSeq" id="WP_370596649.1">
    <property type="nucleotide sequence ID" value="NZ_JALBUR010000044.1"/>
</dbReference>
<name>A0AB35U8G4_9FIRM</name>
<keyword evidence="1" id="KW-0949">S-adenosyl-L-methionine</keyword>
<feature type="domain" description="Radical SAM core" evidence="6">
    <location>
        <begin position="116"/>
        <end position="333"/>
    </location>
</feature>
<keyword evidence="3" id="KW-0408">Iron</keyword>
<keyword evidence="4" id="KW-0411">Iron-sulfur</keyword>
<organism evidence="7 8">
    <name type="scientific">Grylomicrobium aquisgranensis</name>
    <dbReference type="NCBI Taxonomy" id="2926318"/>
    <lineage>
        <taxon>Bacteria</taxon>
        <taxon>Bacillati</taxon>
        <taxon>Bacillota</taxon>
        <taxon>Erysipelotrichia</taxon>
        <taxon>Erysipelotrichales</taxon>
        <taxon>Erysipelotrichaceae</taxon>
        <taxon>Grylomicrobium</taxon>
    </lineage>
</organism>
<dbReference type="Pfam" id="PF13186">
    <property type="entry name" value="SPASM"/>
    <property type="match status" value="1"/>
</dbReference>
<keyword evidence="8" id="KW-1185">Reference proteome</keyword>
<evidence type="ECO:0000256" key="5">
    <source>
        <dbReference type="SAM" id="MobiDB-lite"/>
    </source>
</evidence>
<evidence type="ECO:0000313" key="7">
    <source>
        <dbReference type="EMBL" id="MDX8420526.1"/>
    </source>
</evidence>
<dbReference type="GO" id="GO:0003824">
    <property type="term" value="F:catalytic activity"/>
    <property type="evidence" value="ECO:0007669"/>
    <property type="project" value="InterPro"/>
</dbReference>
<dbReference type="InterPro" id="IPR013785">
    <property type="entry name" value="Aldolase_TIM"/>
</dbReference>
<evidence type="ECO:0000256" key="2">
    <source>
        <dbReference type="ARBA" id="ARBA00022723"/>
    </source>
</evidence>
<comment type="caution">
    <text evidence="7">The sequence shown here is derived from an EMBL/GenBank/DDBJ whole genome shotgun (WGS) entry which is preliminary data.</text>
</comment>
<feature type="region of interest" description="Disordered" evidence="5">
    <location>
        <begin position="486"/>
        <end position="505"/>
    </location>
</feature>
<dbReference type="EMBL" id="JALBUR010000044">
    <property type="protein sequence ID" value="MDX8420526.1"/>
    <property type="molecule type" value="Genomic_DNA"/>
</dbReference>
<evidence type="ECO:0000256" key="1">
    <source>
        <dbReference type="ARBA" id="ARBA00022691"/>
    </source>
</evidence>
<sequence>MASMKENISHAAERQAVSLVADQLVKKVKNTKDYQERSEVYLKIVDMAEKFYKDAKPETFERVRKYVSNPDNRWMKMINSMIDDADPHYAKMMLLNLGYESFFRGTKMIRENRQKYNCNIPWLILFDPTSACNMHCIGCWSGTYGHKSSLTFDEMDKIVTEGKALGPHLYMMTGGEPMVKWKDIEKLAEKHNDCFFVLYSNSTLINEDVCKRIQQLGNISYMLSIEGSEKTNDERRGNGHYDAVMKAMDLLHKYGIIFGTSICYTKDNIDAVTSDDFFNMLASKGAHYGFYFHLMPVGNNAVPELMPTPEQRTYMIKRIREVRSETSDIQFFPMDFQNDGEFVGGCIAGGRNYFHINSNGDAEPCVFIHFSNTNIKNNTILEMLQSPLFMAYHEGQPFNRNHLRPCPMLENPDLLVEMVHKTDAHQTNIESPESVEHLCDKCRPYAAAWKPVADKEWAEEKHKKPAYENYTAEKREHPELAAFEHADGTNHIDIDINAPEQNNRA</sequence>
<dbReference type="Proteomes" id="UP001286174">
    <property type="component" value="Unassembled WGS sequence"/>
</dbReference>
<dbReference type="AlphaFoldDB" id="A0AB35U8G4"/>
<dbReference type="InterPro" id="IPR023885">
    <property type="entry name" value="4Fe4S-binding_SPASM_dom"/>
</dbReference>
<dbReference type="InterPro" id="IPR058240">
    <property type="entry name" value="rSAM_sf"/>
</dbReference>
<protein>
    <submittedName>
        <fullName evidence="7">Radical SAM protein</fullName>
    </submittedName>
</protein>
<dbReference type="PROSITE" id="PS51918">
    <property type="entry name" value="RADICAL_SAM"/>
    <property type="match status" value="1"/>
</dbReference>
<dbReference type="SFLD" id="SFLDS00029">
    <property type="entry name" value="Radical_SAM"/>
    <property type="match status" value="1"/>
</dbReference>
<dbReference type="SUPFAM" id="SSF102114">
    <property type="entry name" value="Radical SAM enzymes"/>
    <property type="match status" value="1"/>
</dbReference>
<dbReference type="CDD" id="cd21128">
    <property type="entry name" value="SPASM_rSAM"/>
    <property type="match status" value="1"/>
</dbReference>
<gene>
    <name evidence="7" type="ORF">MOZ60_10560</name>
</gene>
<accession>A0AB35U8G4</accession>
<evidence type="ECO:0000259" key="6">
    <source>
        <dbReference type="PROSITE" id="PS51918"/>
    </source>
</evidence>
<keyword evidence="2" id="KW-0479">Metal-binding</keyword>
<evidence type="ECO:0000256" key="4">
    <source>
        <dbReference type="ARBA" id="ARBA00023014"/>
    </source>
</evidence>
<dbReference type="CDD" id="cd01335">
    <property type="entry name" value="Radical_SAM"/>
    <property type="match status" value="1"/>
</dbReference>
<dbReference type="InterPro" id="IPR007197">
    <property type="entry name" value="rSAM"/>
</dbReference>
<reference evidence="7 8" key="1">
    <citation type="submission" date="2022-03" db="EMBL/GenBank/DDBJ databases">
        <title>Novel taxa within the pig intestine.</title>
        <authorList>
            <person name="Wylensek D."/>
            <person name="Bishof K."/>
            <person name="Afrizal A."/>
            <person name="Clavel T."/>
        </authorList>
    </citation>
    <scope>NUCLEOTIDE SEQUENCE [LARGE SCALE GENOMIC DNA]</scope>
    <source>
        <strain evidence="7 8">CLA-KB-P133</strain>
    </source>
</reference>
<proteinExistence type="predicted"/>
<dbReference type="SFLD" id="SFLDG01067">
    <property type="entry name" value="SPASM/twitch_domain_containing"/>
    <property type="match status" value="1"/>
</dbReference>
<dbReference type="Pfam" id="PF04055">
    <property type="entry name" value="Radical_SAM"/>
    <property type="match status" value="1"/>
</dbReference>
<evidence type="ECO:0000256" key="3">
    <source>
        <dbReference type="ARBA" id="ARBA00023004"/>
    </source>
</evidence>
<dbReference type="PANTHER" id="PTHR43524:SF1">
    <property type="entry name" value="RADICAL SAM SUPERFAMILY PROTEIN"/>
    <property type="match status" value="1"/>
</dbReference>
<dbReference type="GO" id="GO:0051536">
    <property type="term" value="F:iron-sulfur cluster binding"/>
    <property type="evidence" value="ECO:0007669"/>
    <property type="project" value="UniProtKB-KW"/>
</dbReference>
<evidence type="ECO:0000313" key="8">
    <source>
        <dbReference type="Proteomes" id="UP001286174"/>
    </source>
</evidence>
<dbReference type="PANTHER" id="PTHR43524">
    <property type="entry name" value="RADICAL SAM SUPERFAMILY PROTEIN"/>
    <property type="match status" value="1"/>
</dbReference>
<dbReference type="Gene3D" id="3.20.20.70">
    <property type="entry name" value="Aldolase class I"/>
    <property type="match status" value="1"/>
</dbReference>
<dbReference type="GO" id="GO:0046872">
    <property type="term" value="F:metal ion binding"/>
    <property type="evidence" value="ECO:0007669"/>
    <property type="project" value="UniProtKB-KW"/>
</dbReference>